<sequence>MKHVWALLIKFAVIGTILFPFLSIFNTASLTTILVISVLTTAVSYFAGDLYILPKFGNFIASVGDFGLSFLLIWIISAFTIESSASLLAVAFFSALTIAGAEALFHIYVKSHILSNSAESYLPGVYREDKMLTEFSEEFERKHINTNKKEK</sequence>
<keyword evidence="1" id="KW-0472">Membrane</keyword>
<dbReference type="InterPro" id="IPR019649">
    <property type="entry name" value="DUF2512"/>
</dbReference>
<dbReference type="EMBL" id="FOBW01000031">
    <property type="protein sequence ID" value="SEN95673.1"/>
    <property type="molecule type" value="Genomic_DNA"/>
</dbReference>
<feature type="transmembrane region" description="Helical" evidence="1">
    <location>
        <begin position="87"/>
        <end position="109"/>
    </location>
</feature>
<keyword evidence="3" id="KW-1185">Reference proteome</keyword>
<dbReference type="Pfam" id="PF10710">
    <property type="entry name" value="DUF2512"/>
    <property type="match status" value="1"/>
</dbReference>
<keyword evidence="1" id="KW-1133">Transmembrane helix</keyword>
<reference evidence="3" key="1">
    <citation type="submission" date="2016-10" db="EMBL/GenBank/DDBJ databases">
        <authorList>
            <person name="Varghese N."/>
            <person name="Submissions S."/>
        </authorList>
    </citation>
    <scope>NUCLEOTIDE SEQUENCE [LARGE SCALE GENOMIC DNA]</scope>
    <source>
        <strain evidence="3">B48,IBRC-M 10115,DSM 25386,CECT 8001</strain>
    </source>
</reference>
<organism evidence="2 3">
    <name type="scientific">Mesobacillus persicus</name>
    <dbReference type="NCBI Taxonomy" id="930146"/>
    <lineage>
        <taxon>Bacteria</taxon>
        <taxon>Bacillati</taxon>
        <taxon>Bacillota</taxon>
        <taxon>Bacilli</taxon>
        <taxon>Bacillales</taxon>
        <taxon>Bacillaceae</taxon>
        <taxon>Mesobacillus</taxon>
    </lineage>
</organism>
<evidence type="ECO:0000313" key="2">
    <source>
        <dbReference type="EMBL" id="SEN95673.1"/>
    </source>
</evidence>
<dbReference type="Proteomes" id="UP000198553">
    <property type="component" value="Unassembled WGS sequence"/>
</dbReference>
<dbReference type="RefSeq" id="WP_090750551.1">
    <property type="nucleotide sequence ID" value="NZ_FOBW01000031.1"/>
</dbReference>
<feature type="transmembrane region" description="Helical" evidence="1">
    <location>
        <begin position="7"/>
        <end position="25"/>
    </location>
</feature>
<dbReference type="STRING" id="930146.SAMN05192533_1317"/>
<feature type="transmembrane region" description="Helical" evidence="1">
    <location>
        <begin position="59"/>
        <end position="81"/>
    </location>
</feature>
<keyword evidence="1" id="KW-0812">Transmembrane</keyword>
<evidence type="ECO:0000313" key="3">
    <source>
        <dbReference type="Proteomes" id="UP000198553"/>
    </source>
</evidence>
<protein>
    <recommendedName>
        <fullName evidence="4">DUF2512 family protein</fullName>
    </recommendedName>
</protein>
<evidence type="ECO:0008006" key="4">
    <source>
        <dbReference type="Google" id="ProtNLM"/>
    </source>
</evidence>
<evidence type="ECO:0000256" key="1">
    <source>
        <dbReference type="SAM" id="Phobius"/>
    </source>
</evidence>
<name>A0A1H8KS00_9BACI</name>
<dbReference type="AlphaFoldDB" id="A0A1H8KS00"/>
<feature type="transmembrane region" description="Helical" evidence="1">
    <location>
        <begin position="31"/>
        <end position="52"/>
    </location>
</feature>
<dbReference type="OrthoDB" id="2111682at2"/>
<gene>
    <name evidence="2" type="ORF">SAMN05192533_1317</name>
</gene>
<accession>A0A1H8KS00</accession>
<proteinExistence type="predicted"/>